<evidence type="ECO:0000256" key="1">
    <source>
        <dbReference type="SAM" id="Phobius"/>
    </source>
</evidence>
<name>A0ABP7RSK6_9SPHN</name>
<dbReference type="Proteomes" id="UP001501310">
    <property type="component" value="Unassembled WGS sequence"/>
</dbReference>
<gene>
    <name evidence="2" type="ORF">GCM10022211_10860</name>
</gene>
<dbReference type="InterPro" id="IPR025324">
    <property type="entry name" value="DUF4230"/>
</dbReference>
<proteinExistence type="predicted"/>
<dbReference type="Pfam" id="PF14014">
    <property type="entry name" value="DUF4230"/>
    <property type="match status" value="1"/>
</dbReference>
<protein>
    <recommendedName>
        <fullName evidence="4">DUF4230 domain-containing protein</fullName>
    </recommendedName>
</protein>
<keyword evidence="1" id="KW-0472">Membrane</keyword>
<comment type="caution">
    <text evidence="2">The sequence shown here is derived from an EMBL/GenBank/DDBJ whole genome shotgun (WGS) entry which is preliminary data.</text>
</comment>
<evidence type="ECO:0000313" key="3">
    <source>
        <dbReference type="Proteomes" id="UP001501310"/>
    </source>
</evidence>
<sequence length="233" mass="25037">MEGLKRYWPLLLIAAMLIGGIVWYQARQAEERRVEEELAQAQGIVRVLSATFSNKTALKVGEINGTLDVTSVDPGAVPLLRSSQKATLPYSVGYTLDLKDLGADDYAWDPKARTLVIRVPLVAADPPNIDESRRDVAGTSGIFVTRGASTNLQRRASQLATAEAGRIAAEPANLAKAQANAEKLVADLARAPLDAAGLGPVTVRVVTPASGVRDGERWDVSRTIEQVLADRQR</sequence>
<feature type="transmembrane region" description="Helical" evidence="1">
    <location>
        <begin position="6"/>
        <end position="24"/>
    </location>
</feature>
<keyword evidence="3" id="KW-1185">Reference proteome</keyword>
<dbReference type="EMBL" id="BAAAZD010000001">
    <property type="protein sequence ID" value="GAA4001682.1"/>
    <property type="molecule type" value="Genomic_DNA"/>
</dbReference>
<evidence type="ECO:0008006" key="4">
    <source>
        <dbReference type="Google" id="ProtNLM"/>
    </source>
</evidence>
<accession>A0ABP7RSK6</accession>
<evidence type="ECO:0000313" key="2">
    <source>
        <dbReference type="EMBL" id="GAA4001682.1"/>
    </source>
</evidence>
<keyword evidence="1" id="KW-1133">Transmembrane helix</keyword>
<reference evidence="3" key="1">
    <citation type="journal article" date="2019" name="Int. J. Syst. Evol. Microbiol.">
        <title>The Global Catalogue of Microorganisms (GCM) 10K type strain sequencing project: providing services to taxonomists for standard genome sequencing and annotation.</title>
        <authorList>
            <consortium name="The Broad Institute Genomics Platform"/>
            <consortium name="The Broad Institute Genome Sequencing Center for Infectious Disease"/>
            <person name="Wu L."/>
            <person name="Ma J."/>
        </authorList>
    </citation>
    <scope>NUCLEOTIDE SEQUENCE [LARGE SCALE GENOMIC DNA]</scope>
    <source>
        <strain evidence="3">JCM 16603</strain>
    </source>
</reference>
<dbReference type="RefSeq" id="WP_344709158.1">
    <property type="nucleotide sequence ID" value="NZ_BAAAZD010000001.1"/>
</dbReference>
<organism evidence="2 3">
    <name type="scientific">Sphingomonas humi</name>
    <dbReference type="NCBI Taxonomy" id="335630"/>
    <lineage>
        <taxon>Bacteria</taxon>
        <taxon>Pseudomonadati</taxon>
        <taxon>Pseudomonadota</taxon>
        <taxon>Alphaproteobacteria</taxon>
        <taxon>Sphingomonadales</taxon>
        <taxon>Sphingomonadaceae</taxon>
        <taxon>Sphingomonas</taxon>
    </lineage>
</organism>
<keyword evidence="1" id="KW-0812">Transmembrane</keyword>